<proteinExistence type="predicted"/>
<evidence type="ECO:0008006" key="3">
    <source>
        <dbReference type="Google" id="ProtNLM"/>
    </source>
</evidence>
<dbReference type="EMBL" id="JAUSZV010000005">
    <property type="protein sequence ID" value="MDQ0904944.1"/>
    <property type="molecule type" value="Genomic_DNA"/>
</dbReference>
<dbReference type="Proteomes" id="UP001234216">
    <property type="component" value="Unassembled WGS sequence"/>
</dbReference>
<reference evidence="1" key="1">
    <citation type="submission" date="2023-07" db="EMBL/GenBank/DDBJ databases">
        <title>Comparative genomics of wheat-associated soil bacteria to identify genetic determinants of phenazine resistance.</title>
        <authorList>
            <person name="Mouncey N."/>
        </authorList>
    </citation>
    <scope>NUCLEOTIDE SEQUENCE</scope>
    <source>
        <strain evidence="1">V4I22</strain>
    </source>
</reference>
<comment type="caution">
    <text evidence="1">The sequence shown here is derived from an EMBL/GenBank/DDBJ whole genome shotgun (WGS) entry which is preliminary data.</text>
</comment>
<sequence length="34" mass="3655">MPVQPDTQMVLAMVDWVTSGLHEPGVQDESGSGR</sequence>
<dbReference type="AlphaFoldDB" id="A0AAW8F562"/>
<name>A0AAW8F562_9ACTN</name>
<protein>
    <recommendedName>
        <fullName evidence="3">TetR family transcriptional regulator</fullName>
    </recommendedName>
</protein>
<evidence type="ECO:0000313" key="2">
    <source>
        <dbReference type="Proteomes" id="UP001234216"/>
    </source>
</evidence>
<accession>A0AAW8F562</accession>
<evidence type="ECO:0000313" key="1">
    <source>
        <dbReference type="EMBL" id="MDQ0904944.1"/>
    </source>
</evidence>
<organism evidence="1 2">
    <name type="scientific">Streptomyces canus</name>
    <dbReference type="NCBI Taxonomy" id="58343"/>
    <lineage>
        <taxon>Bacteria</taxon>
        <taxon>Bacillati</taxon>
        <taxon>Actinomycetota</taxon>
        <taxon>Actinomycetes</taxon>
        <taxon>Kitasatosporales</taxon>
        <taxon>Streptomycetaceae</taxon>
        <taxon>Streptomyces</taxon>
        <taxon>Streptomyces aurantiacus group</taxon>
    </lineage>
</organism>
<gene>
    <name evidence="1" type="ORF">QFZ22_000929</name>
</gene>